<dbReference type="KEGG" id="hma:rrnAC1734"/>
<dbReference type="HOGENOM" id="CLU_2270948_0_0_2"/>
<dbReference type="PATRIC" id="fig|272569.17.peg.2415"/>
<evidence type="ECO:0000313" key="3">
    <source>
        <dbReference type="Proteomes" id="UP000001169"/>
    </source>
</evidence>
<dbReference type="Proteomes" id="UP000001169">
    <property type="component" value="Chromosome I"/>
</dbReference>
<sequence length="107" mass="10760">MLCIGMSQRRPVPTYVGPLDPAAVATLAKRVGLALVAATLPVAVGTFAGMVLMAGSLPAATDAAAAAMSGLLTTEQGLSWLFYVSTLGTALGCWILGLGLLLDGLDL</sequence>
<keyword evidence="3" id="KW-1185">Reference proteome</keyword>
<feature type="transmembrane region" description="Helical" evidence="1">
    <location>
        <begin position="33"/>
        <end position="60"/>
    </location>
</feature>
<dbReference type="eggNOG" id="arCOG11340">
    <property type="taxonomic scope" value="Archaea"/>
</dbReference>
<feature type="transmembrane region" description="Helical" evidence="1">
    <location>
        <begin position="80"/>
        <end position="102"/>
    </location>
</feature>
<dbReference type="EMBL" id="AY596297">
    <property type="protein sequence ID" value="AAV46637.1"/>
    <property type="molecule type" value="Genomic_DNA"/>
</dbReference>
<name>Q5V1G5_HALMA</name>
<organism evidence="2 3">
    <name type="scientific">Haloarcula marismortui (strain ATCC 43049 / DSM 3752 / JCM 8966 / VKM B-1809)</name>
    <name type="common">Halobacterium marismortui</name>
    <dbReference type="NCBI Taxonomy" id="272569"/>
    <lineage>
        <taxon>Archaea</taxon>
        <taxon>Methanobacteriati</taxon>
        <taxon>Methanobacteriota</taxon>
        <taxon>Stenosarchaea group</taxon>
        <taxon>Halobacteria</taxon>
        <taxon>Halobacteriales</taxon>
        <taxon>Haloarculaceae</taxon>
        <taxon>Haloarcula</taxon>
    </lineage>
</organism>
<protein>
    <submittedName>
        <fullName evidence="2">Uncharacterized protein</fullName>
    </submittedName>
</protein>
<gene>
    <name evidence="2" type="ordered locus">rrnAC1734</name>
</gene>
<reference evidence="2 3" key="1">
    <citation type="journal article" date="2004" name="Genome Res.">
        <title>Genome sequence of Haloarcula marismortui: a halophilic archaeon from the Dead Sea.</title>
        <authorList>
            <person name="Baliga N.S."/>
            <person name="Bonneau R."/>
            <person name="Facciotti M.T."/>
            <person name="Pan M."/>
            <person name="Glusman G."/>
            <person name="Deutsch E.W."/>
            <person name="Shannon P."/>
            <person name="Chiu Y."/>
            <person name="Weng R.S."/>
            <person name="Gan R.R."/>
            <person name="Hung P."/>
            <person name="Date S.V."/>
            <person name="Marcotte E."/>
            <person name="Hood L."/>
            <person name="Ng W.V."/>
        </authorList>
    </citation>
    <scope>NUCLEOTIDE SEQUENCE [LARGE SCALE GENOMIC DNA]</scope>
    <source>
        <strain evidence="3">ATCC 43049 / DSM 3752 / JCM 8966 / VKM B-1809</strain>
    </source>
</reference>
<evidence type="ECO:0000256" key="1">
    <source>
        <dbReference type="SAM" id="Phobius"/>
    </source>
</evidence>
<keyword evidence="1" id="KW-1133">Transmembrane helix</keyword>
<keyword evidence="1" id="KW-0812">Transmembrane</keyword>
<keyword evidence="1" id="KW-0472">Membrane</keyword>
<dbReference type="PaxDb" id="272569-rrnAC1734"/>
<dbReference type="STRING" id="272569.rrnAC1734"/>
<accession>Q5V1G5</accession>
<dbReference type="EnsemblBacteria" id="AAV46637">
    <property type="protein sequence ID" value="AAV46637"/>
    <property type="gene ID" value="rrnAC1734"/>
</dbReference>
<evidence type="ECO:0000313" key="2">
    <source>
        <dbReference type="EMBL" id="AAV46637.1"/>
    </source>
</evidence>
<proteinExistence type="predicted"/>
<dbReference type="AlphaFoldDB" id="Q5V1G5"/>